<dbReference type="RefSeq" id="WP_095239419.1">
    <property type="nucleotide sequence ID" value="NZ_CP155469.1"/>
</dbReference>
<dbReference type="Gene3D" id="3.30.200.20">
    <property type="entry name" value="Phosphorylase Kinase, domain 1"/>
    <property type="match status" value="1"/>
</dbReference>
<dbReference type="Proteomes" id="UP000216133">
    <property type="component" value="Unassembled WGS sequence"/>
</dbReference>
<keyword evidence="3" id="KW-0808">Transferase</keyword>
<accession>A0A268RVL1</accession>
<reference evidence="3 4" key="1">
    <citation type="submission" date="2017-07" db="EMBL/GenBank/DDBJ databases">
        <title>Isolation and whole genome analysis of endospore-forming bacteria from heroin.</title>
        <authorList>
            <person name="Kalinowski J."/>
            <person name="Ahrens B."/>
            <person name="Al-Dilaimi A."/>
            <person name="Winkler A."/>
            <person name="Wibberg D."/>
            <person name="Schleenbecker U."/>
            <person name="Ruckert C."/>
            <person name="Wolfel R."/>
            <person name="Grass G."/>
        </authorList>
    </citation>
    <scope>NUCLEOTIDE SEQUENCE [LARGE SCALE GENOMIC DNA]</scope>
    <source>
        <strain evidence="3 4">7523-2</strain>
    </source>
</reference>
<dbReference type="AlphaFoldDB" id="A0A268RVL1"/>
<dbReference type="InterPro" id="IPR050249">
    <property type="entry name" value="Pseudomonas-type_ThrB"/>
</dbReference>
<dbReference type="PANTHER" id="PTHR21064:SF6">
    <property type="entry name" value="AMINOGLYCOSIDE PHOSPHOTRANSFERASE DOMAIN-CONTAINING PROTEIN"/>
    <property type="match status" value="1"/>
</dbReference>
<comment type="caution">
    <text evidence="3">The sequence shown here is derived from an EMBL/GenBank/DDBJ whole genome shotgun (WGS) entry which is preliminary data.</text>
</comment>
<dbReference type="PANTHER" id="PTHR21064">
    <property type="entry name" value="AMINOGLYCOSIDE PHOSPHOTRANSFERASE DOMAIN-CONTAINING PROTEIN-RELATED"/>
    <property type="match status" value="1"/>
</dbReference>
<evidence type="ECO:0000313" key="3">
    <source>
        <dbReference type="EMBL" id="PAF24282.1"/>
    </source>
</evidence>
<evidence type="ECO:0000256" key="1">
    <source>
        <dbReference type="ARBA" id="ARBA00038240"/>
    </source>
</evidence>
<feature type="domain" description="Aminoglycoside phosphotransferase" evidence="2">
    <location>
        <begin position="29"/>
        <end position="268"/>
    </location>
</feature>
<sequence length="329" mass="38589">MDFVLTEEMVLNDLINTCNQYFGFKVLDATPIKRGWLNLKWKITTNSGVFLIKQYNKERYKLYNHEELLLAFSQQMRLHNSGLPCPKLYTHEGQFLIESEKGELFMLMDYCNGTVIPPGKLNVHQMYDLGRVTGYMHHLLNDGTLGVKKRPEFIPPSREERLTHWESVWNHANNTDKSHLLPILETQYKVTEAINLGDFKLNETGWAHRDLWVDNLLFEEKKISAVLDFDRMKYDYPQLDVARAVISGALNEDNFNVSLVQAFIEGYSEQRLLEKGFIITSLKMLWFMESTWWINSSMDQHSGPPERFAKEMLWLSENHKELESMLENI</sequence>
<dbReference type="Gene3D" id="3.90.1200.10">
    <property type="match status" value="1"/>
</dbReference>
<evidence type="ECO:0000313" key="4">
    <source>
        <dbReference type="Proteomes" id="UP000216133"/>
    </source>
</evidence>
<evidence type="ECO:0000259" key="2">
    <source>
        <dbReference type="Pfam" id="PF01636"/>
    </source>
</evidence>
<gene>
    <name evidence="3" type="ORF">CHH61_19505</name>
</gene>
<keyword evidence="3" id="KW-0418">Kinase</keyword>
<protein>
    <submittedName>
        <fullName evidence="3">Homoserine kinase</fullName>
    </submittedName>
</protein>
<dbReference type="EMBL" id="NPBS01000115">
    <property type="protein sequence ID" value="PAF24282.1"/>
    <property type="molecule type" value="Genomic_DNA"/>
</dbReference>
<organism evidence="3 4">
    <name type="scientific">Shouchella clausii</name>
    <name type="common">Alkalihalobacillus clausii</name>
    <dbReference type="NCBI Taxonomy" id="79880"/>
    <lineage>
        <taxon>Bacteria</taxon>
        <taxon>Bacillati</taxon>
        <taxon>Bacillota</taxon>
        <taxon>Bacilli</taxon>
        <taxon>Bacillales</taxon>
        <taxon>Bacillaceae</taxon>
        <taxon>Shouchella</taxon>
    </lineage>
</organism>
<name>A0A268RVL1_SHOCL</name>
<dbReference type="InterPro" id="IPR011009">
    <property type="entry name" value="Kinase-like_dom_sf"/>
</dbReference>
<proteinExistence type="inferred from homology"/>
<dbReference type="InterPro" id="IPR002575">
    <property type="entry name" value="Aminoglycoside_PTrfase"/>
</dbReference>
<dbReference type="GO" id="GO:0019202">
    <property type="term" value="F:amino acid kinase activity"/>
    <property type="evidence" value="ECO:0007669"/>
    <property type="project" value="TreeGrafter"/>
</dbReference>
<dbReference type="SUPFAM" id="SSF56112">
    <property type="entry name" value="Protein kinase-like (PK-like)"/>
    <property type="match status" value="1"/>
</dbReference>
<comment type="similarity">
    <text evidence="1">Belongs to the pseudomonas-type ThrB family.</text>
</comment>
<dbReference type="Pfam" id="PF01636">
    <property type="entry name" value="APH"/>
    <property type="match status" value="1"/>
</dbReference>